<name>A0A645D3H2_9ZZZZ</name>
<organism evidence="1">
    <name type="scientific">bioreactor metagenome</name>
    <dbReference type="NCBI Taxonomy" id="1076179"/>
    <lineage>
        <taxon>unclassified sequences</taxon>
        <taxon>metagenomes</taxon>
        <taxon>ecological metagenomes</taxon>
    </lineage>
</organism>
<reference evidence="1" key="1">
    <citation type="submission" date="2019-08" db="EMBL/GenBank/DDBJ databases">
        <authorList>
            <person name="Kucharzyk K."/>
            <person name="Murdoch R.W."/>
            <person name="Higgins S."/>
            <person name="Loffler F."/>
        </authorList>
    </citation>
    <scope>NUCLEOTIDE SEQUENCE</scope>
</reference>
<dbReference type="EMBL" id="VSSQ01032614">
    <property type="protein sequence ID" value="MPM83926.1"/>
    <property type="molecule type" value="Genomic_DNA"/>
</dbReference>
<gene>
    <name evidence="1" type="ORF">SDC9_130996</name>
</gene>
<accession>A0A645D3H2</accession>
<protein>
    <submittedName>
        <fullName evidence="1">Uncharacterized protein</fullName>
    </submittedName>
</protein>
<proteinExistence type="predicted"/>
<evidence type="ECO:0000313" key="1">
    <source>
        <dbReference type="EMBL" id="MPM83926.1"/>
    </source>
</evidence>
<comment type="caution">
    <text evidence="1">The sequence shown here is derived from an EMBL/GenBank/DDBJ whole genome shotgun (WGS) entry which is preliminary data.</text>
</comment>
<sequence>MPSKACTSGIPIKPALENEELKLATGSRLKKTNDMIIDTTKATNAIPNVFTKISKRAVLYSTHNDLSTIVGITTYNKMEPSCLDPSLLTNPFLNSHTPINIKMNITMICLNKMIATSITFSSQF</sequence>
<dbReference type="AlphaFoldDB" id="A0A645D3H2"/>